<dbReference type="GO" id="GO:0005506">
    <property type="term" value="F:iron ion binding"/>
    <property type="evidence" value="ECO:0007669"/>
    <property type="project" value="InterPro"/>
</dbReference>
<evidence type="ECO:0000256" key="6">
    <source>
        <dbReference type="ARBA" id="ARBA00023002"/>
    </source>
</evidence>
<keyword evidence="7 9" id="KW-0408">Iron</keyword>
<reference evidence="12 13" key="1">
    <citation type="submission" date="2014-04" db="EMBL/GenBank/DDBJ databases">
        <authorList>
            <consortium name="DOE Joint Genome Institute"/>
            <person name="Kuo A."/>
            <person name="Kohler A."/>
            <person name="Nagy L.G."/>
            <person name="Floudas D."/>
            <person name="Copeland A."/>
            <person name="Barry K.W."/>
            <person name="Cichocki N."/>
            <person name="Veneault-Fourrey C."/>
            <person name="LaButti K."/>
            <person name="Lindquist E.A."/>
            <person name="Lipzen A."/>
            <person name="Lundell T."/>
            <person name="Morin E."/>
            <person name="Murat C."/>
            <person name="Sun H."/>
            <person name="Tunlid A."/>
            <person name="Henrissat B."/>
            <person name="Grigoriev I.V."/>
            <person name="Hibbett D.S."/>
            <person name="Martin F."/>
            <person name="Nordberg H.P."/>
            <person name="Cantor M.N."/>
            <person name="Hua S.X."/>
        </authorList>
    </citation>
    <scope>NUCLEOTIDE SEQUENCE [LARGE SCALE GENOMIC DNA]</scope>
    <source>
        <strain evidence="12 13">Foug A</strain>
    </source>
</reference>
<accession>A0A0C3DCC3</accession>
<proteinExistence type="inferred from homology"/>
<dbReference type="PANTHER" id="PTHR46300:SF7">
    <property type="entry name" value="P450, PUTATIVE (EUROFUNG)-RELATED"/>
    <property type="match status" value="1"/>
</dbReference>
<dbReference type="AlphaFoldDB" id="A0A0C3DCC3"/>
<dbReference type="GO" id="GO:0004497">
    <property type="term" value="F:monooxygenase activity"/>
    <property type="evidence" value="ECO:0007669"/>
    <property type="project" value="UniProtKB-KW"/>
</dbReference>
<dbReference type="GO" id="GO:0016705">
    <property type="term" value="F:oxidoreductase activity, acting on paired donors, with incorporation or reduction of molecular oxygen"/>
    <property type="evidence" value="ECO:0007669"/>
    <property type="project" value="InterPro"/>
</dbReference>
<dbReference type="OrthoDB" id="2789670at2759"/>
<comment type="similarity">
    <text evidence="3 10">Belongs to the cytochrome P450 family.</text>
</comment>
<evidence type="ECO:0000256" key="10">
    <source>
        <dbReference type="RuleBase" id="RU000461"/>
    </source>
</evidence>
<evidence type="ECO:0000256" key="4">
    <source>
        <dbReference type="ARBA" id="ARBA00022617"/>
    </source>
</evidence>
<dbReference type="STRING" id="1036808.A0A0C3DCC3"/>
<gene>
    <name evidence="12" type="ORF">SCLCIDRAFT_1218730</name>
</gene>
<dbReference type="GO" id="GO:0020037">
    <property type="term" value="F:heme binding"/>
    <property type="evidence" value="ECO:0007669"/>
    <property type="project" value="InterPro"/>
</dbReference>
<evidence type="ECO:0000256" key="5">
    <source>
        <dbReference type="ARBA" id="ARBA00022723"/>
    </source>
</evidence>
<dbReference type="SUPFAM" id="SSF48264">
    <property type="entry name" value="Cytochrome P450"/>
    <property type="match status" value="1"/>
</dbReference>
<comment type="cofactor">
    <cofactor evidence="1 9">
        <name>heme</name>
        <dbReference type="ChEBI" id="CHEBI:30413"/>
    </cofactor>
</comment>
<dbReference type="InterPro" id="IPR036396">
    <property type="entry name" value="Cyt_P450_sf"/>
</dbReference>
<evidence type="ECO:0000256" key="2">
    <source>
        <dbReference type="ARBA" id="ARBA00005179"/>
    </source>
</evidence>
<dbReference type="Proteomes" id="UP000053989">
    <property type="component" value="Unassembled WGS sequence"/>
</dbReference>
<evidence type="ECO:0000256" key="9">
    <source>
        <dbReference type="PIRSR" id="PIRSR602401-1"/>
    </source>
</evidence>
<evidence type="ECO:0000256" key="11">
    <source>
        <dbReference type="SAM" id="SignalP"/>
    </source>
</evidence>
<evidence type="ECO:0000256" key="7">
    <source>
        <dbReference type="ARBA" id="ARBA00023004"/>
    </source>
</evidence>
<dbReference type="InterPro" id="IPR017972">
    <property type="entry name" value="Cyt_P450_CS"/>
</dbReference>
<dbReference type="InterPro" id="IPR001128">
    <property type="entry name" value="Cyt_P450"/>
</dbReference>
<keyword evidence="11" id="KW-0732">Signal</keyword>
<dbReference type="InterPro" id="IPR002401">
    <property type="entry name" value="Cyt_P450_E_grp-I"/>
</dbReference>
<feature type="signal peptide" evidence="11">
    <location>
        <begin position="1"/>
        <end position="21"/>
    </location>
</feature>
<reference evidence="13" key="2">
    <citation type="submission" date="2015-01" db="EMBL/GenBank/DDBJ databases">
        <title>Evolutionary Origins and Diversification of the Mycorrhizal Mutualists.</title>
        <authorList>
            <consortium name="DOE Joint Genome Institute"/>
            <consortium name="Mycorrhizal Genomics Consortium"/>
            <person name="Kohler A."/>
            <person name="Kuo A."/>
            <person name="Nagy L.G."/>
            <person name="Floudas D."/>
            <person name="Copeland A."/>
            <person name="Barry K.W."/>
            <person name="Cichocki N."/>
            <person name="Veneault-Fourrey C."/>
            <person name="LaButti K."/>
            <person name="Lindquist E.A."/>
            <person name="Lipzen A."/>
            <person name="Lundell T."/>
            <person name="Morin E."/>
            <person name="Murat C."/>
            <person name="Riley R."/>
            <person name="Ohm R."/>
            <person name="Sun H."/>
            <person name="Tunlid A."/>
            <person name="Henrissat B."/>
            <person name="Grigoriev I.V."/>
            <person name="Hibbett D.S."/>
            <person name="Martin F."/>
        </authorList>
    </citation>
    <scope>NUCLEOTIDE SEQUENCE [LARGE SCALE GENOMIC DNA]</scope>
    <source>
        <strain evidence="13">Foug A</strain>
    </source>
</reference>
<feature type="chain" id="PRO_5002163381" description="Cytochrome P450" evidence="11">
    <location>
        <begin position="22"/>
        <end position="505"/>
    </location>
</feature>
<keyword evidence="13" id="KW-1185">Reference proteome</keyword>
<dbReference type="PANTHER" id="PTHR46300">
    <property type="entry name" value="P450, PUTATIVE (EUROFUNG)-RELATED-RELATED"/>
    <property type="match status" value="1"/>
</dbReference>
<evidence type="ECO:0000256" key="3">
    <source>
        <dbReference type="ARBA" id="ARBA00010617"/>
    </source>
</evidence>
<evidence type="ECO:0000313" key="12">
    <source>
        <dbReference type="EMBL" id="KIM58370.1"/>
    </source>
</evidence>
<evidence type="ECO:0000256" key="8">
    <source>
        <dbReference type="ARBA" id="ARBA00023033"/>
    </source>
</evidence>
<dbReference type="CDD" id="cd11065">
    <property type="entry name" value="CYP64-like"/>
    <property type="match status" value="1"/>
</dbReference>
<evidence type="ECO:0000256" key="1">
    <source>
        <dbReference type="ARBA" id="ARBA00001971"/>
    </source>
</evidence>
<protein>
    <recommendedName>
        <fullName evidence="14">Cytochrome P450</fullName>
    </recommendedName>
</protein>
<name>A0A0C3DCC3_9AGAM</name>
<dbReference type="PROSITE" id="PS00086">
    <property type="entry name" value="CYTOCHROME_P450"/>
    <property type="match status" value="1"/>
</dbReference>
<dbReference type="InterPro" id="IPR050364">
    <property type="entry name" value="Cytochrome_P450_fung"/>
</dbReference>
<dbReference type="InParanoid" id="A0A0C3DCC3"/>
<evidence type="ECO:0008006" key="14">
    <source>
        <dbReference type="Google" id="ProtNLM"/>
    </source>
</evidence>
<dbReference type="Pfam" id="PF00067">
    <property type="entry name" value="p450"/>
    <property type="match status" value="1"/>
</dbReference>
<organism evidence="12 13">
    <name type="scientific">Scleroderma citrinum Foug A</name>
    <dbReference type="NCBI Taxonomy" id="1036808"/>
    <lineage>
        <taxon>Eukaryota</taxon>
        <taxon>Fungi</taxon>
        <taxon>Dikarya</taxon>
        <taxon>Basidiomycota</taxon>
        <taxon>Agaricomycotina</taxon>
        <taxon>Agaricomycetes</taxon>
        <taxon>Agaricomycetidae</taxon>
        <taxon>Boletales</taxon>
        <taxon>Sclerodermatineae</taxon>
        <taxon>Sclerodermataceae</taxon>
        <taxon>Scleroderma</taxon>
    </lineage>
</organism>
<keyword evidence="6 10" id="KW-0560">Oxidoreductase</keyword>
<dbReference type="Gene3D" id="1.10.630.10">
    <property type="entry name" value="Cytochrome P450"/>
    <property type="match status" value="1"/>
</dbReference>
<evidence type="ECO:0000313" key="13">
    <source>
        <dbReference type="Proteomes" id="UP000053989"/>
    </source>
</evidence>
<keyword evidence="5 9" id="KW-0479">Metal-binding</keyword>
<sequence length="505" mass="56277">MFSSAALLFLAGAILWLTSRAISKRRPAPLPPGPKPLPLIGNMFDMPTTKPWLTFADWAKYGDISHIEILGRHIVVLNSVKVAVELLDKKSSKYSDRPILPMGGELVGWKHALPLLPYGNLFRESRKQFHRAVGTRAALKAYHPIRKQEFHKFLKRLNENPDDFALHIRRVVGSIILRISHGYQVQGPNDPFVGLAENALLIWGKSTAPGAFLVDVLPFLQYVPEWVPGAGFQTTAREWKAEVLAMVDQPHQWVKEQMAAGVASKSFTSTLLDVPSLTGDEDHAIKWSAASFYGGGADTSVSAIHALFLAMTLYPEAQKKAQAEIDSVIGNDRLPTYTDRDSLPFIEALVKEVFRWHVILPLAVPRLVSEDDTHEGYYIPKGTMVIPNSWFMLHDPRVYSDPMEFRPERFLGGGSKEPESDPRPIAFGFGRRFCPGMLFGDESLWLASAATLAVFDITKAVENGVEITPEFDPSSHSISHLKPFKCSIKPRSARAIELIVQDTYS</sequence>
<dbReference type="PRINTS" id="PR00463">
    <property type="entry name" value="EP450I"/>
</dbReference>
<dbReference type="EMBL" id="KN822087">
    <property type="protein sequence ID" value="KIM58370.1"/>
    <property type="molecule type" value="Genomic_DNA"/>
</dbReference>
<comment type="pathway">
    <text evidence="2">Secondary metabolite biosynthesis.</text>
</comment>
<keyword evidence="8 10" id="KW-0503">Monooxygenase</keyword>
<keyword evidence="4 9" id="KW-0349">Heme</keyword>
<dbReference type="HOGENOM" id="CLU_001570_2_3_1"/>
<feature type="binding site" description="axial binding residue" evidence="9">
    <location>
        <position position="434"/>
    </location>
    <ligand>
        <name>heme</name>
        <dbReference type="ChEBI" id="CHEBI:30413"/>
    </ligand>
    <ligandPart>
        <name>Fe</name>
        <dbReference type="ChEBI" id="CHEBI:18248"/>
    </ligandPart>
</feature>